<dbReference type="PANTHER" id="PTHR34777">
    <property type="entry name" value="VQ MOTIF-CONTAINING PROTEIN 10"/>
    <property type="match status" value="1"/>
</dbReference>
<accession>A0AAQ3MQV9</accession>
<keyword evidence="3" id="KW-1185">Reference proteome</keyword>
<reference evidence="2 3" key="1">
    <citation type="journal article" date="2023" name="Life. Sci Alliance">
        <title>Evolutionary insights into 3D genome organization and epigenetic landscape of Vigna mungo.</title>
        <authorList>
            <person name="Junaid A."/>
            <person name="Singh B."/>
            <person name="Bhatia S."/>
        </authorList>
    </citation>
    <scope>NUCLEOTIDE SEQUENCE [LARGE SCALE GENOMIC DNA]</scope>
    <source>
        <strain evidence="2">Urdbean</strain>
    </source>
</reference>
<dbReference type="InterPro" id="IPR039608">
    <property type="entry name" value="VQ_1/10"/>
</dbReference>
<dbReference type="Pfam" id="PF05678">
    <property type="entry name" value="VQ"/>
    <property type="match status" value="1"/>
</dbReference>
<organism evidence="2 3">
    <name type="scientific">Vigna mungo</name>
    <name type="common">Black gram</name>
    <name type="synonym">Phaseolus mungo</name>
    <dbReference type="NCBI Taxonomy" id="3915"/>
    <lineage>
        <taxon>Eukaryota</taxon>
        <taxon>Viridiplantae</taxon>
        <taxon>Streptophyta</taxon>
        <taxon>Embryophyta</taxon>
        <taxon>Tracheophyta</taxon>
        <taxon>Spermatophyta</taxon>
        <taxon>Magnoliopsida</taxon>
        <taxon>eudicotyledons</taxon>
        <taxon>Gunneridae</taxon>
        <taxon>Pentapetalae</taxon>
        <taxon>rosids</taxon>
        <taxon>fabids</taxon>
        <taxon>Fabales</taxon>
        <taxon>Fabaceae</taxon>
        <taxon>Papilionoideae</taxon>
        <taxon>50 kb inversion clade</taxon>
        <taxon>NPAAA clade</taxon>
        <taxon>indigoferoid/millettioid clade</taxon>
        <taxon>Phaseoleae</taxon>
        <taxon>Vigna</taxon>
    </lineage>
</organism>
<dbReference type="EMBL" id="CP144691">
    <property type="protein sequence ID" value="WVY95465.1"/>
    <property type="molecule type" value="Genomic_DNA"/>
</dbReference>
<evidence type="ECO:0000313" key="3">
    <source>
        <dbReference type="Proteomes" id="UP001374535"/>
    </source>
</evidence>
<evidence type="ECO:0000259" key="1">
    <source>
        <dbReference type="Pfam" id="PF05678"/>
    </source>
</evidence>
<proteinExistence type="predicted"/>
<gene>
    <name evidence="2" type="ORF">V8G54_034553</name>
</gene>
<feature type="domain" description="VQ" evidence="1">
    <location>
        <begin position="47"/>
        <end position="71"/>
    </location>
</feature>
<dbReference type="PANTHER" id="PTHR34777:SF15">
    <property type="entry name" value="VQ MOTIF PROTEIN"/>
    <property type="match status" value="1"/>
</dbReference>
<sequence>MATYHNYINTQSTCNKSQHSEHLTTHYCKLEAVFFFLMGEAPKIVQIETRYVQTDAVNFRDVVQSLTGKNSSTDWIGTNVRSAAESCSKGGIPESKEIGTAAAASAPSAATYGTNETLLPPPFSSSTHLLNNISFKDFDGFMLPPTELMPWSYSYT</sequence>
<dbReference type="AlphaFoldDB" id="A0AAQ3MQV9"/>
<dbReference type="Proteomes" id="UP001374535">
    <property type="component" value="Chromosome 10"/>
</dbReference>
<protein>
    <recommendedName>
        <fullName evidence="1">VQ domain-containing protein</fullName>
    </recommendedName>
</protein>
<dbReference type="InterPro" id="IPR008889">
    <property type="entry name" value="VQ"/>
</dbReference>
<name>A0AAQ3MQV9_VIGMU</name>
<evidence type="ECO:0000313" key="2">
    <source>
        <dbReference type="EMBL" id="WVY95465.1"/>
    </source>
</evidence>